<keyword evidence="9" id="KW-1185">Reference proteome</keyword>
<proteinExistence type="inferred from homology"/>
<evidence type="ECO:0000256" key="5">
    <source>
        <dbReference type="ARBA" id="ARBA00023004"/>
    </source>
</evidence>
<dbReference type="PANTHER" id="PTHR10209:SF791">
    <property type="entry name" value="1-AMINOCYCLOPROPANE-1-CARBOXYLATE OXIDASE HOMOLOG 1"/>
    <property type="match status" value="1"/>
</dbReference>
<evidence type="ECO:0000256" key="2">
    <source>
        <dbReference type="ARBA" id="ARBA00008056"/>
    </source>
</evidence>
<evidence type="ECO:0000256" key="4">
    <source>
        <dbReference type="ARBA" id="ARBA00023002"/>
    </source>
</evidence>
<name>A0A498I9S6_MALDO</name>
<dbReference type="InterPro" id="IPR044861">
    <property type="entry name" value="IPNS-like_FE2OG_OXY"/>
</dbReference>
<keyword evidence="4 6" id="KW-0560">Oxidoreductase</keyword>
<evidence type="ECO:0000256" key="6">
    <source>
        <dbReference type="RuleBase" id="RU003682"/>
    </source>
</evidence>
<evidence type="ECO:0000256" key="1">
    <source>
        <dbReference type="ARBA" id="ARBA00001962"/>
    </source>
</evidence>
<dbReference type="GO" id="GO:0046872">
    <property type="term" value="F:metal ion binding"/>
    <property type="evidence" value="ECO:0007669"/>
    <property type="project" value="UniProtKB-KW"/>
</dbReference>
<dbReference type="PROSITE" id="PS51471">
    <property type="entry name" value="FE2OG_OXY"/>
    <property type="match status" value="1"/>
</dbReference>
<gene>
    <name evidence="8" type="ORF">DVH24_001819</name>
</gene>
<dbReference type="GO" id="GO:0051213">
    <property type="term" value="F:dioxygenase activity"/>
    <property type="evidence" value="ECO:0007669"/>
    <property type="project" value="UniProtKB-ARBA"/>
</dbReference>
<evidence type="ECO:0000256" key="3">
    <source>
        <dbReference type="ARBA" id="ARBA00022723"/>
    </source>
</evidence>
<dbReference type="SUPFAM" id="SSF51197">
    <property type="entry name" value="Clavaminate synthase-like"/>
    <property type="match status" value="1"/>
</dbReference>
<feature type="domain" description="Fe2OG dioxygenase" evidence="7">
    <location>
        <begin position="272"/>
        <end position="373"/>
    </location>
</feature>
<organism evidence="8 9">
    <name type="scientific">Malus domestica</name>
    <name type="common">Apple</name>
    <name type="synonym">Pyrus malus</name>
    <dbReference type="NCBI Taxonomy" id="3750"/>
    <lineage>
        <taxon>Eukaryota</taxon>
        <taxon>Viridiplantae</taxon>
        <taxon>Streptophyta</taxon>
        <taxon>Embryophyta</taxon>
        <taxon>Tracheophyta</taxon>
        <taxon>Spermatophyta</taxon>
        <taxon>Magnoliopsida</taxon>
        <taxon>eudicotyledons</taxon>
        <taxon>Gunneridae</taxon>
        <taxon>Pentapetalae</taxon>
        <taxon>rosids</taxon>
        <taxon>fabids</taxon>
        <taxon>Rosales</taxon>
        <taxon>Rosaceae</taxon>
        <taxon>Amygdaloideae</taxon>
        <taxon>Maleae</taxon>
        <taxon>Malus</taxon>
    </lineage>
</organism>
<dbReference type="InterPro" id="IPR027443">
    <property type="entry name" value="IPNS-like_sf"/>
</dbReference>
<comment type="cofactor">
    <cofactor evidence="1">
        <name>Fe cation</name>
        <dbReference type="ChEBI" id="CHEBI:24875"/>
    </cofactor>
</comment>
<accession>A0A498I9S6</accession>
<evidence type="ECO:0000313" key="9">
    <source>
        <dbReference type="Proteomes" id="UP000290289"/>
    </source>
</evidence>
<dbReference type="InterPro" id="IPR026992">
    <property type="entry name" value="DIOX_N"/>
</dbReference>
<dbReference type="EMBL" id="RDQH01000339">
    <property type="protein sequence ID" value="RXH78301.1"/>
    <property type="molecule type" value="Genomic_DNA"/>
</dbReference>
<dbReference type="PANTHER" id="PTHR10209">
    <property type="entry name" value="OXIDOREDUCTASE, 2OG-FE II OXYGENASE FAMILY PROTEIN"/>
    <property type="match status" value="1"/>
</dbReference>
<dbReference type="Proteomes" id="UP000290289">
    <property type="component" value="Chromosome 13"/>
</dbReference>
<dbReference type="Gene3D" id="2.60.120.330">
    <property type="entry name" value="B-lactam Antibiotic, Isopenicillin N Synthase, Chain"/>
    <property type="match status" value="1"/>
</dbReference>
<dbReference type="FunFam" id="2.60.120.330:FF:000005">
    <property type="entry name" value="1-aminocyclopropane-1-carboxylate oxidase homolog 1"/>
    <property type="match status" value="1"/>
</dbReference>
<keyword evidence="5 6" id="KW-0408">Iron</keyword>
<comment type="caution">
    <text evidence="8">The sequence shown here is derived from an EMBL/GenBank/DDBJ whole genome shotgun (WGS) entry which is preliminary data.</text>
</comment>
<evidence type="ECO:0000259" key="7">
    <source>
        <dbReference type="PROSITE" id="PS51471"/>
    </source>
</evidence>
<reference evidence="8 9" key="1">
    <citation type="submission" date="2018-10" db="EMBL/GenBank/DDBJ databases">
        <title>A high-quality apple genome assembly.</title>
        <authorList>
            <person name="Hu J."/>
        </authorList>
    </citation>
    <scope>NUCLEOTIDE SEQUENCE [LARGE SCALE GENOMIC DNA]</scope>
    <source>
        <strain evidence="9">cv. HFTH1</strain>
        <tissue evidence="8">Young leaf</tissue>
    </source>
</reference>
<dbReference type="Pfam" id="PF14226">
    <property type="entry name" value="DIOX_N"/>
    <property type="match status" value="1"/>
</dbReference>
<dbReference type="InterPro" id="IPR005123">
    <property type="entry name" value="Oxoglu/Fe-dep_dioxygenase_dom"/>
</dbReference>
<keyword evidence="3 6" id="KW-0479">Metal-binding</keyword>
<protein>
    <recommendedName>
        <fullName evidence="7">Fe2OG dioxygenase domain-containing protein</fullName>
    </recommendedName>
</protein>
<dbReference type="AlphaFoldDB" id="A0A498I9S6"/>
<sequence length="424" mass="47772">MKELLSEDNPPKYRETTVKDYVLYVCNKGLDGTSAFFFISTKTLSFTNLSQTKMVAPNTNVVPTIYDRKSEVKAFDDTKEGVKGLVDAGITEVPRIFYQPPEPDDHYSINITSSDSQATQFSIPVIDLECLGSPTKRKEIVAKVGEASETWGFFQIENHGISAGVLEEIKDGVRGFYEQDTRVKKELYTRNHFRPVIYHSNFDLYTAPATNWRDSFMCYMAPNPPKPEDLPEVCRDILVEYSKQVMKLGKLLFELLSEALGLKPSHLLDIDCSEGLQVIGHYYPACPQPELTLGTSKHADSDFLTILLQDHIGGLQVHHNRWIDVPPVPGALVVNIGDLLQLISNDRFRSVEHRVLANRAGPRISVASFFITGLLPSARLYGPIKELLSEENPPKYREITVKEYYSHFNKKGLDGTSALTYFNI</sequence>
<comment type="similarity">
    <text evidence="2 6">Belongs to the iron/ascorbate-dependent oxidoreductase family.</text>
</comment>
<evidence type="ECO:0000313" key="8">
    <source>
        <dbReference type="EMBL" id="RXH78301.1"/>
    </source>
</evidence>
<dbReference type="Pfam" id="PF03171">
    <property type="entry name" value="2OG-FeII_Oxy"/>
    <property type="match status" value="1"/>
</dbReference>